<feature type="domain" description="Water stress and hypersensitive response" evidence="2">
    <location>
        <begin position="422"/>
        <end position="538"/>
    </location>
</feature>
<evidence type="ECO:0000313" key="3">
    <source>
        <dbReference type="EMBL" id="MFC6997951.1"/>
    </source>
</evidence>
<keyword evidence="4" id="KW-1185">Reference proteome</keyword>
<organism evidence="3 4">
    <name type="scientific">Rufibacter roseus</name>
    <dbReference type="NCBI Taxonomy" id="1567108"/>
    <lineage>
        <taxon>Bacteria</taxon>
        <taxon>Pseudomonadati</taxon>
        <taxon>Bacteroidota</taxon>
        <taxon>Cytophagia</taxon>
        <taxon>Cytophagales</taxon>
        <taxon>Hymenobacteraceae</taxon>
        <taxon>Rufibacter</taxon>
    </lineage>
</organism>
<dbReference type="Proteomes" id="UP001596405">
    <property type="component" value="Unassembled WGS sequence"/>
</dbReference>
<dbReference type="PANTHER" id="PTHR31459">
    <property type="match status" value="1"/>
</dbReference>
<comment type="caution">
    <text evidence="3">The sequence shown here is derived from an EMBL/GenBank/DDBJ whole genome shotgun (WGS) entry which is preliminary data.</text>
</comment>
<dbReference type="SUPFAM" id="SSF117070">
    <property type="entry name" value="LEA14-like"/>
    <property type="match status" value="4"/>
</dbReference>
<accession>A0ABW2DME8</accession>
<dbReference type="SMART" id="SM00769">
    <property type="entry name" value="WHy"/>
    <property type="match status" value="4"/>
</dbReference>
<dbReference type="Gene3D" id="2.60.40.1820">
    <property type="match status" value="5"/>
</dbReference>
<dbReference type="Pfam" id="PF03168">
    <property type="entry name" value="LEA_2"/>
    <property type="match status" value="1"/>
</dbReference>
<dbReference type="EMBL" id="JBHSYQ010000004">
    <property type="protein sequence ID" value="MFC6997951.1"/>
    <property type="molecule type" value="Genomic_DNA"/>
</dbReference>
<evidence type="ECO:0000313" key="4">
    <source>
        <dbReference type="Proteomes" id="UP001596405"/>
    </source>
</evidence>
<gene>
    <name evidence="3" type="ORF">ACFQHR_09950</name>
</gene>
<feature type="domain" description="Water stress and hypersensitive response" evidence="2">
    <location>
        <begin position="297"/>
        <end position="413"/>
    </location>
</feature>
<sequence length="816" mass="91400">MNKKAKWTLLAIALLALLAGLAYYIVTKKYYPKVKDVAYLHLDLTSDTAQVQAGLEVQNRIPLAISIDSIRYSLKGENMLLGWGQMTSSYTLPPVGEEVLDFKMLLKHEAYRQHLQTQKGKDSIKIAVKAEIYFDLPFISAQSITLNRNITVPVPKAPAMKLQDVQVRQFSVDSGYSLLFKVDATNQNLPKLRISDFQYHLRIGDSLVIEGQVDSTFRLQKGDDVLEVPLQLKTSDAVALVQKVLSDDKKWNYHARLKAVVQSDHRLLDKFDMAVEKTGVFPVGGFGNQKNYMPVLRQVKKVEVVSGEEQTQLQADVVVHNPSPFPFYIDSVSYFIRHQGKLIASGKKDFEVVLPKNGNQRLNPRLVIDEKAYQQLMSRVQGQQTATLELELNLLYNLPNAARQKIILNRQVQVPVQKQASIKVAGLTVQELSPEEGAKLLLRLQVQGGDVPNLNIKNLDYTLQLSEGIEITGKTQEPIKLSSGDSEVEVPLHLSAEDVNQLVQRALKGSTDWSYDLQATANLTSSHDFIQNTKIELDFQGELELGKTSGTGGKKWVPHITKIDTLQLVIQYDTAWVKLHLQVKNPLPVSFKIDSLLLTLSHDNGTIAVAREEVGKVLPAEGQQAAWVTLGVNYSLWQEYLKEHQEEDSLSIQETVTLVYSLESLAQQRTSFQNAFKVPTPGQPVTALQKVKLKGFSFTKGILVDGQVEVKNLNVKQLEVKNPTYSACVENLLDVCGTINRTYQVAQGESIVNVPMNFGIGEMFRAIVAKFTSKGKSRTVYIKANATVNTSNPILQNTWVKLEMWRKEVLFPKKKK</sequence>
<feature type="domain" description="Water stress and hypersensitive response" evidence="2">
    <location>
        <begin position="34"/>
        <end position="151"/>
    </location>
</feature>
<evidence type="ECO:0000259" key="2">
    <source>
        <dbReference type="SMART" id="SM00769"/>
    </source>
</evidence>
<reference evidence="4" key="1">
    <citation type="journal article" date="2019" name="Int. J. Syst. Evol. Microbiol.">
        <title>The Global Catalogue of Microorganisms (GCM) 10K type strain sequencing project: providing services to taxonomists for standard genome sequencing and annotation.</title>
        <authorList>
            <consortium name="The Broad Institute Genomics Platform"/>
            <consortium name="The Broad Institute Genome Sequencing Center for Infectious Disease"/>
            <person name="Wu L."/>
            <person name="Ma J."/>
        </authorList>
    </citation>
    <scope>NUCLEOTIDE SEQUENCE [LARGE SCALE GENOMIC DNA]</scope>
    <source>
        <strain evidence="4">CGMCC 4.7393</strain>
    </source>
</reference>
<protein>
    <submittedName>
        <fullName evidence="3">LEA type 2 family protein</fullName>
    </submittedName>
</protein>
<dbReference type="InterPro" id="IPR045043">
    <property type="entry name" value="Lea14-like"/>
</dbReference>
<comment type="similarity">
    <text evidence="1">Belongs to the LEA type 2 family.</text>
</comment>
<proteinExistence type="inferred from homology"/>
<dbReference type="InterPro" id="IPR004864">
    <property type="entry name" value="LEA_2"/>
</dbReference>
<dbReference type="RefSeq" id="WP_066625474.1">
    <property type="nucleotide sequence ID" value="NZ_JBHSYQ010000004.1"/>
</dbReference>
<evidence type="ECO:0000256" key="1">
    <source>
        <dbReference type="ARBA" id="ARBA00005960"/>
    </source>
</evidence>
<dbReference type="InterPro" id="IPR013990">
    <property type="entry name" value="WHy-dom"/>
</dbReference>
<name>A0ABW2DME8_9BACT</name>
<dbReference type="PANTHER" id="PTHR31459:SF2">
    <property type="entry name" value="OS03G0843300 PROTEIN"/>
    <property type="match status" value="1"/>
</dbReference>
<feature type="domain" description="Water stress and hypersensitive response" evidence="2">
    <location>
        <begin position="160"/>
        <end position="280"/>
    </location>
</feature>